<evidence type="ECO:0000313" key="3">
    <source>
        <dbReference type="Proteomes" id="UP001634393"/>
    </source>
</evidence>
<keyword evidence="3" id="KW-1185">Reference proteome</keyword>
<dbReference type="PANTHER" id="PTHR34112:SF13">
    <property type="entry name" value="OS04G0448200 PROTEIN"/>
    <property type="match status" value="1"/>
</dbReference>
<feature type="region of interest" description="Disordered" evidence="1">
    <location>
        <begin position="19"/>
        <end position="84"/>
    </location>
</feature>
<comment type="caution">
    <text evidence="2">The sequence shown here is derived from an EMBL/GenBank/DDBJ whole genome shotgun (WGS) entry which is preliminary data.</text>
</comment>
<feature type="compositionally biased region" description="Polar residues" evidence="1">
    <location>
        <begin position="438"/>
        <end position="462"/>
    </location>
</feature>
<gene>
    <name evidence="2" type="ORF">ACJIZ3_001118</name>
</gene>
<feature type="region of interest" description="Disordered" evidence="1">
    <location>
        <begin position="364"/>
        <end position="404"/>
    </location>
</feature>
<name>A0ABD3U5J2_9LAMI</name>
<dbReference type="Proteomes" id="UP001634393">
    <property type="component" value="Unassembled WGS sequence"/>
</dbReference>
<dbReference type="PANTHER" id="PTHR34112">
    <property type="entry name" value="C-JUN-AMINO-TERMINAL KINASE-INTERACTING PROTEIN"/>
    <property type="match status" value="1"/>
</dbReference>
<feature type="compositionally biased region" description="Polar residues" evidence="1">
    <location>
        <begin position="379"/>
        <end position="391"/>
    </location>
</feature>
<evidence type="ECO:0000313" key="2">
    <source>
        <dbReference type="EMBL" id="KAL3843715.1"/>
    </source>
</evidence>
<dbReference type="AlphaFoldDB" id="A0ABD3U5J2"/>
<evidence type="ECO:0000256" key="1">
    <source>
        <dbReference type="SAM" id="MobiDB-lite"/>
    </source>
</evidence>
<organism evidence="2 3">
    <name type="scientific">Penstemon smallii</name>
    <dbReference type="NCBI Taxonomy" id="265156"/>
    <lineage>
        <taxon>Eukaryota</taxon>
        <taxon>Viridiplantae</taxon>
        <taxon>Streptophyta</taxon>
        <taxon>Embryophyta</taxon>
        <taxon>Tracheophyta</taxon>
        <taxon>Spermatophyta</taxon>
        <taxon>Magnoliopsida</taxon>
        <taxon>eudicotyledons</taxon>
        <taxon>Gunneridae</taxon>
        <taxon>Pentapetalae</taxon>
        <taxon>asterids</taxon>
        <taxon>lamiids</taxon>
        <taxon>Lamiales</taxon>
        <taxon>Plantaginaceae</taxon>
        <taxon>Cheloneae</taxon>
        <taxon>Penstemon</taxon>
    </lineage>
</organism>
<feature type="region of interest" description="Disordered" evidence="1">
    <location>
        <begin position="438"/>
        <end position="500"/>
    </location>
</feature>
<reference evidence="2 3" key="1">
    <citation type="submission" date="2024-12" db="EMBL/GenBank/DDBJ databases">
        <title>The unique morphological basis and parallel evolutionary history of personate flowers in Penstemon.</title>
        <authorList>
            <person name="Depatie T.H."/>
            <person name="Wessinger C.A."/>
        </authorList>
    </citation>
    <scope>NUCLEOTIDE SEQUENCE [LARGE SCALE GENOMIC DNA]</scope>
    <source>
        <strain evidence="2">WTNN_2</strain>
        <tissue evidence="2">Leaf</tissue>
    </source>
</reference>
<dbReference type="EMBL" id="JBJXBP010000002">
    <property type="protein sequence ID" value="KAL3843715.1"/>
    <property type="molecule type" value="Genomic_DNA"/>
</dbReference>
<accession>A0ABD3U5J2</accession>
<protein>
    <submittedName>
        <fullName evidence="2">Uncharacterized protein</fullName>
    </submittedName>
</protein>
<sequence>MERSEPTLVPEWLKNAGSLAGGSSLSHSDDHAASRIARNKSFMNSNGHDFGRSSSSDRTTSSYFRRSSSSNGSGHLRSYSNFGRNQRGKEWEKDTYDLHDKDKLLLGDRRNRDFSDPLENLSSKFERDGLRRSQSMISAKRGDTWPKKVVTDSSSASANNSGFLTKGSSVSGFKKTTFERDFPSLGVEEKAVVPEVRRIPSPGLSSSIQSLHATSAVIGGEKWTSALAEVPVLVESNGTSSSTSMALGTTTSLNMAEAVAQSPTQNVPQLSVGTQRLEELAIKQSRQLIPVTPSFPKTLVSNPSDKLKTKMGLQQQHPISSSLLVSHSPRGGPVKSDALKASSNVSKLHVLKPIREKTCSTPVLKEKDPVSPTRGSKAVVSTTATLPSSGSAAIRGTPNNPVLDHKPVMTVLEKRPSSQAQSRNDFFNLVRKKAITNSSNTADSATRNSTVPDTGTAVSPSFSDKLAEAEVATAPNTPQPTDAPLSSNLSGPHLSEERHEVTCNGYDNDEKIHPCSDLPISLEEEEAALLRSMGWEENAEEGALTEEEITAFFRDVTKYINSKPTPKILQGVKPKFLPFDSKIGRVGGISSGLSSSDAKLES</sequence>
<proteinExistence type="predicted"/>
<feature type="compositionally biased region" description="Polar residues" evidence="1">
    <location>
        <begin position="474"/>
        <end position="490"/>
    </location>
</feature>
<feature type="compositionally biased region" description="Low complexity" evidence="1">
    <location>
        <begin position="52"/>
        <end position="80"/>
    </location>
</feature>